<organism evidence="3 4">
    <name type="scientific">Kouleothrix aurantiaca</name>
    <dbReference type="NCBI Taxonomy" id="186479"/>
    <lineage>
        <taxon>Bacteria</taxon>
        <taxon>Bacillati</taxon>
        <taxon>Chloroflexota</taxon>
        <taxon>Chloroflexia</taxon>
        <taxon>Chloroflexales</taxon>
        <taxon>Roseiflexineae</taxon>
        <taxon>Roseiflexaceae</taxon>
        <taxon>Kouleothrix</taxon>
    </lineage>
</organism>
<dbReference type="Proteomes" id="UP000050509">
    <property type="component" value="Unassembled WGS sequence"/>
</dbReference>
<accession>A0A0P9FKI4</accession>
<reference evidence="3 4" key="1">
    <citation type="submission" date="2015-09" db="EMBL/GenBank/DDBJ databases">
        <title>Draft genome sequence of Kouleothrix aurantiaca JCM 19913.</title>
        <authorList>
            <person name="Hemp J."/>
        </authorList>
    </citation>
    <scope>NUCLEOTIDE SEQUENCE [LARGE SCALE GENOMIC DNA]</scope>
    <source>
        <strain evidence="3 4">COM-B</strain>
    </source>
</reference>
<feature type="region of interest" description="Disordered" evidence="1">
    <location>
        <begin position="229"/>
        <end position="275"/>
    </location>
</feature>
<feature type="compositionally biased region" description="Low complexity" evidence="1">
    <location>
        <begin position="255"/>
        <end position="264"/>
    </location>
</feature>
<protein>
    <recommendedName>
        <fullName evidence="5">Sialidase domain-containing protein</fullName>
    </recommendedName>
</protein>
<evidence type="ECO:0000313" key="3">
    <source>
        <dbReference type="EMBL" id="KPV53722.1"/>
    </source>
</evidence>
<dbReference type="CDD" id="cd15482">
    <property type="entry name" value="Sialidase_non-viral"/>
    <property type="match status" value="1"/>
</dbReference>
<dbReference type="PROSITE" id="PS51257">
    <property type="entry name" value="PROKAR_LIPOPROTEIN"/>
    <property type="match status" value="1"/>
</dbReference>
<sequence>MRRPSIIFIIPLLLAGLLAACQAPLTVDQQRATAVSGGCWPYGYDQPAPTRTPYVRYGTATPSPTPPPTGVAYPTCTPAPLTPTVTPKPTVTLTPRPPRTPVPASVVGGPAEVGNQAGSAWFRTLAIHPVRHTVAVAWIANGSTFDDSKDGQVWVRVQRADGTWNPLQTVNTGFIGKAPYAGLAMAIGYDGTVYVVYGMGRSDDRQVQFVESHDDGLTWSLPAALDGVDADAAPPEEFPGGAPTATPTPGPSPTADPAATATPEPADDSVTNVSGESQSGAVIALAADPNGGLHLLYRLGGVAGKQIGYAYRAPNETFWRMTTPAGGGMHYRGALGLLPQDDGRVKRFVAIQTDNAITLYTSLDGLAWNRSALPVAQYLSPETIFTMTMVVAPRGPGLVALTWGQYARGGVFAAVSLDGGVTWGQEERIAQHNMNGRAFENQGEGSPRAGFDPWVVYDAVTDQLAVSWTEMDGGRKPRTFTTMYAIRALADVTVPLWRYGVSPETVDTERPPTLGPVGFRSRLYGTPDGRAHVLLGVDPQNSQQRVYVQPLVLPGLLKDAES</sequence>
<feature type="compositionally biased region" description="Low complexity" evidence="1">
    <location>
        <begin position="230"/>
        <end position="245"/>
    </location>
</feature>
<evidence type="ECO:0000256" key="2">
    <source>
        <dbReference type="SAM" id="SignalP"/>
    </source>
</evidence>
<gene>
    <name evidence="3" type="ORF">SE17_07935</name>
</gene>
<proteinExistence type="predicted"/>
<feature type="compositionally biased region" description="Low complexity" evidence="1">
    <location>
        <begin position="81"/>
        <end position="94"/>
    </location>
</feature>
<dbReference type="SUPFAM" id="SSF50939">
    <property type="entry name" value="Sialidases"/>
    <property type="match status" value="1"/>
</dbReference>
<evidence type="ECO:0000256" key="1">
    <source>
        <dbReference type="SAM" id="MobiDB-lite"/>
    </source>
</evidence>
<name>A0A0P9FKI4_9CHLR</name>
<evidence type="ECO:0008006" key="5">
    <source>
        <dbReference type="Google" id="ProtNLM"/>
    </source>
</evidence>
<keyword evidence="4" id="KW-1185">Reference proteome</keyword>
<keyword evidence="2" id="KW-0732">Signal</keyword>
<dbReference type="InterPro" id="IPR036278">
    <property type="entry name" value="Sialidase_sf"/>
</dbReference>
<feature type="signal peptide" evidence="2">
    <location>
        <begin position="1"/>
        <end position="19"/>
    </location>
</feature>
<evidence type="ECO:0000313" key="4">
    <source>
        <dbReference type="Proteomes" id="UP000050509"/>
    </source>
</evidence>
<dbReference type="AlphaFoldDB" id="A0A0P9FKI4"/>
<comment type="caution">
    <text evidence="3">The sequence shown here is derived from an EMBL/GenBank/DDBJ whole genome shotgun (WGS) entry which is preliminary data.</text>
</comment>
<dbReference type="EMBL" id="LJCR01000191">
    <property type="protein sequence ID" value="KPV53722.1"/>
    <property type="molecule type" value="Genomic_DNA"/>
</dbReference>
<feature type="chain" id="PRO_5006157091" description="Sialidase domain-containing protein" evidence="2">
    <location>
        <begin position="20"/>
        <end position="562"/>
    </location>
</feature>
<feature type="region of interest" description="Disordered" evidence="1">
    <location>
        <begin position="81"/>
        <end position="107"/>
    </location>
</feature>